<dbReference type="GO" id="GO:0003677">
    <property type="term" value="F:DNA binding"/>
    <property type="evidence" value="ECO:0007669"/>
    <property type="project" value="UniProtKB-KW"/>
</dbReference>
<evidence type="ECO:0000256" key="2">
    <source>
        <dbReference type="ARBA" id="ARBA00023125"/>
    </source>
</evidence>
<keyword evidence="2" id="KW-0238">DNA-binding</keyword>
<feature type="domain" description="GntR C-terminal" evidence="4">
    <location>
        <begin position="30"/>
        <end position="118"/>
    </location>
</feature>
<dbReference type="AlphaFoldDB" id="A0A6L6HQ47"/>
<accession>A0A6L6HQ47</accession>
<reference evidence="5 6" key="1">
    <citation type="submission" date="2019-11" db="EMBL/GenBank/DDBJ databases">
        <authorList>
            <person name="Lang L."/>
        </authorList>
    </citation>
    <scope>NUCLEOTIDE SEQUENCE [LARGE SCALE GENOMIC DNA]</scope>
    <source>
        <strain evidence="5 6">YIM 132242</strain>
    </source>
</reference>
<keyword evidence="3" id="KW-0804">Transcription</keyword>
<gene>
    <name evidence="5" type="ORF">GIY56_13330</name>
</gene>
<dbReference type="SUPFAM" id="SSF48008">
    <property type="entry name" value="GntR ligand-binding domain-like"/>
    <property type="match status" value="1"/>
</dbReference>
<evidence type="ECO:0000313" key="6">
    <source>
        <dbReference type="Proteomes" id="UP000481417"/>
    </source>
</evidence>
<proteinExistence type="predicted"/>
<dbReference type="InterPro" id="IPR008920">
    <property type="entry name" value="TF_FadR/GntR_C"/>
</dbReference>
<dbReference type="Proteomes" id="UP000481417">
    <property type="component" value="Unassembled WGS sequence"/>
</dbReference>
<sequence>MVGAHALQGQKDDGFPRNDIVTPMPHMLLDLFEALAEIEALCACLATQRVLMADLPAFEEDVQRMADADPAAYPAMNFDFHDRVCRLARNAELAGIADGLRQRLAPCAACNWRAPTGSSGPFANTAP</sequence>
<dbReference type="Gene3D" id="1.20.120.530">
    <property type="entry name" value="GntR ligand-binding domain-like"/>
    <property type="match status" value="1"/>
</dbReference>
<evidence type="ECO:0000256" key="1">
    <source>
        <dbReference type="ARBA" id="ARBA00023015"/>
    </source>
</evidence>
<dbReference type="Pfam" id="PF07729">
    <property type="entry name" value="FCD"/>
    <property type="match status" value="1"/>
</dbReference>
<name>A0A6L6HQ47_9RHOB</name>
<protein>
    <submittedName>
        <fullName evidence="5">FCD domain-containing protein</fullName>
    </submittedName>
</protein>
<keyword evidence="1" id="KW-0805">Transcription regulation</keyword>
<evidence type="ECO:0000259" key="4">
    <source>
        <dbReference type="SMART" id="SM00895"/>
    </source>
</evidence>
<organism evidence="5 6">
    <name type="scientific">Paracoccus lichenicola</name>
    <dbReference type="NCBI Taxonomy" id="2665644"/>
    <lineage>
        <taxon>Bacteria</taxon>
        <taxon>Pseudomonadati</taxon>
        <taxon>Pseudomonadota</taxon>
        <taxon>Alphaproteobacteria</taxon>
        <taxon>Rhodobacterales</taxon>
        <taxon>Paracoccaceae</taxon>
        <taxon>Paracoccus</taxon>
    </lineage>
</organism>
<keyword evidence="6" id="KW-1185">Reference proteome</keyword>
<dbReference type="EMBL" id="WMBT01000008">
    <property type="protein sequence ID" value="MTE01266.1"/>
    <property type="molecule type" value="Genomic_DNA"/>
</dbReference>
<evidence type="ECO:0000313" key="5">
    <source>
        <dbReference type="EMBL" id="MTE01266.1"/>
    </source>
</evidence>
<evidence type="ECO:0000256" key="3">
    <source>
        <dbReference type="ARBA" id="ARBA00023163"/>
    </source>
</evidence>
<comment type="caution">
    <text evidence="5">The sequence shown here is derived from an EMBL/GenBank/DDBJ whole genome shotgun (WGS) entry which is preliminary data.</text>
</comment>
<dbReference type="SMART" id="SM00895">
    <property type="entry name" value="FCD"/>
    <property type="match status" value="1"/>
</dbReference>
<dbReference type="InterPro" id="IPR011711">
    <property type="entry name" value="GntR_C"/>
</dbReference>